<proteinExistence type="inferred from homology"/>
<reference evidence="5 6" key="1">
    <citation type="journal article" date="2019" name="Nat. Commun.">
        <title>The antimicrobial potential of Streptomyces from insect microbiomes.</title>
        <authorList>
            <person name="Chevrette M.G."/>
            <person name="Carlson C.M."/>
            <person name="Ortega H.E."/>
            <person name="Thomas C."/>
            <person name="Ananiev G.E."/>
            <person name="Barns K.J."/>
            <person name="Book A.J."/>
            <person name="Cagnazzo J."/>
            <person name="Carlos C."/>
            <person name="Flanigan W."/>
            <person name="Grubbs K.J."/>
            <person name="Horn H.A."/>
            <person name="Hoffmann F.M."/>
            <person name="Klassen J.L."/>
            <person name="Knack J.J."/>
            <person name="Lewin G.R."/>
            <person name="McDonald B.R."/>
            <person name="Muller L."/>
            <person name="Melo W.G.P."/>
            <person name="Pinto-Tomas A.A."/>
            <person name="Schmitz A."/>
            <person name="Wendt-Pienkowski E."/>
            <person name="Wildman S."/>
            <person name="Zhao M."/>
            <person name="Zhang F."/>
            <person name="Bugni T.S."/>
            <person name="Andes D.R."/>
            <person name="Pupo M.T."/>
            <person name="Currie C.R."/>
        </authorList>
    </citation>
    <scope>NUCLEOTIDE SEQUENCE [LARGE SCALE GENOMIC DNA]</scope>
    <source>
        <strain evidence="5 6">SID5840</strain>
    </source>
</reference>
<protein>
    <submittedName>
        <fullName evidence="5">CsbD family protein</fullName>
    </submittedName>
</protein>
<dbReference type="Proteomes" id="UP000467124">
    <property type="component" value="Unassembled WGS sequence"/>
</dbReference>
<keyword evidence="7" id="KW-1185">Reference proteome</keyword>
<accession>A0A7K2IVK3</accession>
<sequence>MGKHFDDAAGKGKEAFGKVTGDRGTEAEGKADQAKAGAKDAADKAKGKAEELKDKAENAFESASDKIKDVFKRD</sequence>
<dbReference type="Gene3D" id="6.10.140.1430">
    <property type="match status" value="1"/>
</dbReference>
<dbReference type="EMBL" id="JAYMRS010000002">
    <property type="protein sequence ID" value="MFB8767999.1"/>
    <property type="molecule type" value="Genomic_DNA"/>
</dbReference>
<evidence type="ECO:0000256" key="1">
    <source>
        <dbReference type="ARBA" id="ARBA00009129"/>
    </source>
</evidence>
<feature type="region of interest" description="Disordered" evidence="2">
    <location>
        <begin position="1"/>
        <end position="74"/>
    </location>
</feature>
<organism evidence="5 6">
    <name type="scientific">Nocardiopsis alba</name>
    <dbReference type="NCBI Taxonomy" id="53437"/>
    <lineage>
        <taxon>Bacteria</taxon>
        <taxon>Bacillati</taxon>
        <taxon>Actinomycetota</taxon>
        <taxon>Actinomycetes</taxon>
        <taxon>Streptosporangiales</taxon>
        <taxon>Nocardiopsidaceae</taxon>
        <taxon>Nocardiopsis</taxon>
    </lineage>
</organism>
<dbReference type="InterPro" id="IPR008462">
    <property type="entry name" value="CsbD"/>
</dbReference>
<evidence type="ECO:0000313" key="5">
    <source>
        <dbReference type="EMBL" id="MYR34009.1"/>
    </source>
</evidence>
<evidence type="ECO:0000313" key="4">
    <source>
        <dbReference type="EMBL" id="MFB8767999.1"/>
    </source>
</evidence>
<comment type="caution">
    <text evidence="5">The sequence shown here is derived from an EMBL/GenBank/DDBJ whole genome shotgun (WGS) entry which is preliminary data.</text>
</comment>
<dbReference type="Proteomes" id="UP001585053">
    <property type="component" value="Unassembled WGS sequence"/>
</dbReference>
<evidence type="ECO:0000256" key="2">
    <source>
        <dbReference type="SAM" id="MobiDB-lite"/>
    </source>
</evidence>
<dbReference type="EMBL" id="WWHY01000001">
    <property type="protein sequence ID" value="MYR34009.1"/>
    <property type="molecule type" value="Genomic_DNA"/>
</dbReference>
<dbReference type="Pfam" id="PF05532">
    <property type="entry name" value="CsbD"/>
    <property type="match status" value="1"/>
</dbReference>
<name>A0A7K2IVK3_9ACTN</name>
<evidence type="ECO:0000259" key="3">
    <source>
        <dbReference type="Pfam" id="PF05532"/>
    </source>
</evidence>
<dbReference type="InterPro" id="IPR036629">
    <property type="entry name" value="YjbJ_sf"/>
</dbReference>
<dbReference type="AlphaFoldDB" id="A0A7K2IVK3"/>
<evidence type="ECO:0000313" key="7">
    <source>
        <dbReference type="Proteomes" id="UP001585053"/>
    </source>
</evidence>
<dbReference type="RefSeq" id="WP_014910551.1">
    <property type="nucleotide sequence ID" value="NZ_BAZE01000009.1"/>
</dbReference>
<reference evidence="4 7" key="2">
    <citation type="submission" date="2024-01" db="EMBL/GenBank/DDBJ databases">
        <title>Genome mining of biosynthetic gene clusters to explore secondary metabolites of Streptomyces sp.</title>
        <authorList>
            <person name="Baig A."/>
            <person name="Ajitkumar Shintre N."/>
            <person name="Kumar H."/>
            <person name="Anbarasu A."/>
            <person name="Ramaiah S."/>
        </authorList>
    </citation>
    <scope>NUCLEOTIDE SEQUENCE [LARGE SCALE GENOMIC DNA]</scope>
    <source>
        <strain evidence="4 7">A01</strain>
    </source>
</reference>
<comment type="similarity">
    <text evidence="1">Belongs to the UPF0337 (CsbD) family.</text>
</comment>
<gene>
    <name evidence="5" type="ORF">GTW20_17560</name>
    <name evidence="4" type="ORF">VSQ78_09825</name>
</gene>
<feature type="domain" description="CsbD-like" evidence="3">
    <location>
        <begin position="5"/>
        <end position="46"/>
    </location>
</feature>
<evidence type="ECO:0000313" key="6">
    <source>
        <dbReference type="Proteomes" id="UP000467124"/>
    </source>
</evidence>
<dbReference type="SUPFAM" id="SSF69047">
    <property type="entry name" value="Hypothetical protein YjbJ"/>
    <property type="match status" value="1"/>
</dbReference>
<dbReference type="GeneID" id="91392729"/>